<dbReference type="AlphaFoldDB" id="A0A9X8QL10"/>
<evidence type="ECO:0000313" key="2">
    <source>
        <dbReference type="Proteomes" id="UP000183210"/>
    </source>
</evidence>
<evidence type="ECO:0000313" key="1">
    <source>
        <dbReference type="EMBL" id="SER12409.1"/>
    </source>
</evidence>
<comment type="caution">
    <text evidence="1">The sequence shown here is derived from an EMBL/GenBank/DDBJ whole genome shotgun (WGS) entry which is preliminary data.</text>
</comment>
<sequence>MSSKASPIPSITGGYSVKGIPPPNGILSFCNTVCICRTTGAINDLHASG</sequence>
<accession>A0A9X8QL10</accession>
<protein>
    <submittedName>
        <fullName evidence="1">Uncharacterized protein</fullName>
    </submittedName>
</protein>
<dbReference type="EMBL" id="FOEV01000012">
    <property type="protein sequence ID" value="SER12409.1"/>
    <property type="molecule type" value="Genomic_DNA"/>
</dbReference>
<name>A0A9X8QL10_9PSED</name>
<dbReference type="Proteomes" id="UP000183210">
    <property type="component" value="Unassembled WGS sequence"/>
</dbReference>
<reference evidence="1 2" key="1">
    <citation type="submission" date="2016-10" db="EMBL/GenBank/DDBJ databases">
        <authorList>
            <person name="Varghese N."/>
            <person name="Submissions S."/>
        </authorList>
    </citation>
    <scope>NUCLEOTIDE SEQUENCE [LARGE SCALE GENOMIC DNA]</scope>
    <source>
        <strain evidence="1 2">LMG 21974</strain>
    </source>
</reference>
<organism evidence="1 2">
    <name type="scientific">Pseudomonas lutea</name>
    <dbReference type="NCBI Taxonomy" id="243924"/>
    <lineage>
        <taxon>Bacteria</taxon>
        <taxon>Pseudomonadati</taxon>
        <taxon>Pseudomonadota</taxon>
        <taxon>Gammaproteobacteria</taxon>
        <taxon>Pseudomonadales</taxon>
        <taxon>Pseudomonadaceae</taxon>
        <taxon>Pseudomonas</taxon>
    </lineage>
</organism>
<gene>
    <name evidence="1" type="ORF">SAMN05216409_112149</name>
</gene>
<proteinExistence type="predicted"/>